<dbReference type="AlphaFoldDB" id="A0A2K9N8I6"/>
<evidence type="ECO:0000313" key="2">
    <source>
        <dbReference type="Proteomes" id="UP000234752"/>
    </source>
</evidence>
<keyword evidence="2" id="KW-1185">Reference proteome</keyword>
<dbReference type="EMBL" id="CP025611">
    <property type="protein sequence ID" value="AUN29461.1"/>
    <property type="molecule type" value="Genomic_DNA"/>
</dbReference>
<sequence length="70" mass="7749">MAATATLSSKFQISIPEAVREEQQWQAGQEFVFIPKGKGVLLMPVPDPNRLAGIAKGANKEGYRDRADRY</sequence>
<dbReference type="Proteomes" id="UP000234752">
    <property type="component" value="Chromosome eg_1"/>
</dbReference>
<dbReference type="InterPro" id="IPR037914">
    <property type="entry name" value="SpoVT-AbrB_sf"/>
</dbReference>
<dbReference type="SUPFAM" id="SSF89447">
    <property type="entry name" value="AbrB/MazE/MraZ-like"/>
    <property type="match status" value="1"/>
</dbReference>
<dbReference type="OrthoDB" id="7160352at2"/>
<accession>A0A2K9N8I6</accession>
<dbReference type="SMART" id="SM00966">
    <property type="entry name" value="SpoVT_AbrB"/>
    <property type="match status" value="1"/>
</dbReference>
<name>A0A2K9N8I6_9PROT</name>
<dbReference type="Pfam" id="PF04014">
    <property type="entry name" value="MazE_antitoxin"/>
    <property type="match status" value="1"/>
</dbReference>
<dbReference type="GO" id="GO:0003677">
    <property type="term" value="F:DNA binding"/>
    <property type="evidence" value="ECO:0007669"/>
    <property type="project" value="InterPro"/>
</dbReference>
<organism evidence="1 2">
    <name type="scientific">Niveispirillum cyanobacteriorum</name>
    <dbReference type="NCBI Taxonomy" id="1612173"/>
    <lineage>
        <taxon>Bacteria</taxon>
        <taxon>Pseudomonadati</taxon>
        <taxon>Pseudomonadota</taxon>
        <taxon>Alphaproteobacteria</taxon>
        <taxon>Rhodospirillales</taxon>
        <taxon>Azospirillaceae</taxon>
        <taxon>Niveispirillum</taxon>
    </lineage>
</organism>
<protein>
    <submittedName>
        <fullName evidence="1">AbrB family transcriptional regulator</fullName>
    </submittedName>
</protein>
<evidence type="ECO:0000313" key="1">
    <source>
        <dbReference type="EMBL" id="AUN29461.1"/>
    </source>
</evidence>
<dbReference type="KEGG" id="ncb:C0V82_03840"/>
<dbReference type="RefSeq" id="WP_102111191.1">
    <property type="nucleotide sequence ID" value="NZ_BMGN01000004.1"/>
</dbReference>
<dbReference type="InterPro" id="IPR007159">
    <property type="entry name" value="SpoVT-AbrB_dom"/>
</dbReference>
<dbReference type="Gene3D" id="2.10.260.10">
    <property type="match status" value="1"/>
</dbReference>
<gene>
    <name evidence="1" type="ORF">C0V82_03840</name>
</gene>
<proteinExistence type="predicted"/>
<reference evidence="1 2" key="1">
    <citation type="submission" date="2017-12" db="EMBL/GenBank/DDBJ databases">
        <title>Genomes of bacteria within cyanobacterial aggregates.</title>
        <authorList>
            <person name="Cai H."/>
        </authorList>
    </citation>
    <scope>NUCLEOTIDE SEQUENCE [LARGE SCALE GENOMIC DNA]</scope>
    <source>
        <strain evidence="1 2">TH16</strain>
    </source>
</reference>